<gene>
    <name evidence="2" type="ORF">MAA_10555</name>
</gene>
<keyword evidence="3" id="KW-1185">Reference proteome</keyword>
<evidence type="ECO:0000256" key="1">
    <source>
        <dbReference type="SAM" id="SignalP"/>
    </source>
</evidence>
<dbReference type="OrthoDB" id="3552888at2759"/>
<protein>
    <submittedName>
        <fullName evidence="2">Uncharacterized protein</fullName>
    </submittedName>
</protein>
<comment type="caution">
    <text evidence="2">The sequence shown here is derived from an EMBL/GenBank/DDBJ whole genome shotgun (WGS) entry which is preliminary data.</text>
</comment>
<dbReference type="PANTHER" id="PTHR35605:SF1">
    <property type="entry name" value="ECP2 EFFECTOR PROTEIN DOMAIN-CONTAINING PROTEIN-RELATED"/>
    <property type="match status" value="1"/>
</dbReference>
<evidence type="ECO:0000313" key="3">
    <source>
        <dbReference type="Proteomes" id="UP000002498"/>
    </source>
</evidence>
<reference evidence="2 3" key="1">
    <citation type="journal article" date="2011" name="PLoS Genet.">
        <title>Genome sequencing and comparative transcriptomics of the model entomopathogenic fungi Metarhizium anisopliae and M. acridum.</title>
        <authorList>
            <person name="Gao Q."/>
            <person name="Jin K."/>
            <person name="Ying S.H."/>
            <person name="Zhang Y."/>
            <person name="Xiao G."/>
            <person name="Shang Y."/>
            <person name="Duan Z."/>
            <person name="Hu X."/>
            <person name="Xie X.Q."/>
            <person name="Zhou G."/>
            <person name="Peng G."/>
            <person name="Luo Z."/>
            <person name="Huang W."/>
            <person name="Wang B."/>
            <person name="Fang W."/>
            <person name="Wang S."/>
            <person name="Zhong Y."/>
            <person name="Ma L.J."/>
            <person name="St Leger R.J."/>
            <person name="Zhao G.P."/>
            <person name="Pei Y."/>
            <person name="Feng M.G."/>
            <person name="Xia Y."/>
            <person name="Wang C."/>
        </authorList>
    </citation>
    <scope>NUCLEOTIDE SEQUENCE [LARGE SCALE GENOMIC DNA]</scope>
    <source>
        <strain evidence="3">ARSEF 23 / ATCC MYA-3075</strain>
    </source>
</reference>
<dbReference type="KEGG" id="maj:MAA_10555"/>
<dbReference type="RefSeq" id="XP_007826744.1">
    <property type="nucleotide sequence ID" value="XM_007828553.1"/>
</dbReference>
<dbReference type="EMBL" id="ADNJ02000070">
    <property type="protein sequence ID" value="EFY93985.1"/>
    <property type="molecule type" value="Genomic_DNA"/>
</dbReference>
<accession>E9FE56</accession>
<dbReference type="Proteomes" id="UP000002498">
    <property type="component" value="Unassembled WGS sequence"/>
</dbReference>
<feature type="chain" id="PRO_5003240160" evidence="1">
    <location>
        <begin position="21"/>
        <end position="161"/>
    </location>
</feature>
<evidence type="ECO:0000313" key="2">
    <source>
        <dbReference type="EMBL" id="EFY93985.1"/>
    </source>
</evidence>
<name>E9FE56_METRA</name>
<sequence>MRTTFAALLWCALASSTTIAIQKHELENPAKKPLPATEANVLHRRRDRIIEWERIDCGPGPNQWDPADIEQIAMGIQHLSGLAGKPGNGPGPGNCGRVSCSWGASIWWCNDNATPYQLDGWEDIVEGAKRIFEKCTEASSEVLGQAFAKDGWNVIIRHDTC</sequence>
<feature type="signal peptide" evidence="1">
    <location>
        <begin position="1"/>
        <end position="20"/>
    </location>
</feature>
<dbReference type="AlphaFoldDB" id="E9FE56"/>
<organism evidence="2 3">
    <name type="scientific">Metarhizium robertsii (strain ARSEF 23 / ATCC MYA-3075)</name>
    <name type="common">Metarhizium anisopliae (strain ARSEF 23)</name>
    <dbReference type="NCBI Taxonomy" id="655844"/>
    <lineage>
        <taxon>Eukaryota</taxon>
        <taxon>Fungi</taxon>
        <taxon>Dikarya</taxon>
        <taxon>Ascomycota</taxon>
        <taxon>Pezizomycotina</taxon>
        <taxon>Sordariomycetes</taxon>
        <taxon>Hypocreomycetidae</taxon>
        <taxon>Hypocreales</taxon>
        <taxon>Clavicipitaceae</taxon>
        <taxon>Metarhizium</taxon>
    </lineage>
</organism>
<dbReference type="GeneID" id="19264841"/>
<proteinExistence type="predicted"/>
<keyword evidence="1" id="KW-0732">Signal</keyword>
<dbReference type="HOGENOM" id="CLU_089018_0_1_1"/>
<dbReference type="PANTHER" id="PTHR35605">
    <property type="entry name" value="ECP2 EFFECTOR PROTEIN DOMAIN-CONTAINING PROTEIN-RELATED"/>
    <property type="match status" value="1"/>
</dbReference>
<reference evidence="2 3" key="2">
    <citation type="journal article" date="2014" name="Proc. Natl. Acad. Sci. U.S.A.">
        <title>Trajectory and genomic determinants of fungal-pathogen speciation and host adaptation.</title>
        <authorList>
            <person name="Hu X."/>
            <person name="Xiao G."/>
            <person name="Zheng P."/>
            <person name="Shang Y."/>
            <person name="Su Y."/>
            <person name="Zhang X."/>
            <person name="Liu X."/>
            <person name="Zhan S."/>
            <person name="St Leger R.J."/>
            <person name="Wang C."/>
        </authorList>
    </citation>
    <scope>GENOME REANNOTATION</scope>
    <source>
        <strain evidence="3">ARSEF 23 / ATCC MYA-3075</strain>
    </source>
</reference>